<keyword evidence="1" id="KW-0472">Membrane</keyword>
<dbReference type="AlphaFoldDB" id="A0AAU9DDA4"/>
<gene>
    <name evidence="2" type="ORF">KIMC2_06930</name>
</gene>
<dbReference type="GO" id="GO:0031146">
    <property type="term" value="P:SCF-dependent proteasomal ubiquitin-dependent protein catabolic process"/>
    <property type="evidence" value="ECO:0007669"/>
    <property type="project" value="TreeGrafter"/>
</dbReference>
<accession>A0AAU9DDA4</accession>
<dbReference type="Gene3D" id="3.80.10.10">
    <property type="entry name" value="Ribonuclease Inhibitor"/>
    <property type="match status" value="1"/>
</dbReference>
<keyword evidence="1" id="KW-0812">Transmembrane</keyword>
<dbReference type="InterPro" id="IPR011889">
    <property type="entry name" value="Liste_lipo_26"/>
</dbReference>
<reference evidence="2 3" key="1">
    <citation type="journal article" date="2023" name="Microbiol. Spectr.">
        <title>Symbiosis of Carpenter Bees with Uncharacterized Lactic Acid Bacteria Showing NAD Auxotrophy.</title>
        <authorList>
            <person name="Kawasaki S."/>
            <person name="Ozawa K."/>
            <person name="Mori T."/>
            <person name="Yamamoto A."/>
            <person name="Ito M."/>
            <person name="Ohkuma M."/>
            <person name="Sakamoto M."/>
            <person name="Matsutani M."/>
        </authorList>
    </citation>
    <scope>NUCLEOTIDE SEQUENCE [LARGE SCALE GENOMIC DNA]</scope>
    <source>
        <strain evidence="2 3">KimC2</strain>
    </source>
</reference>
<dbReference type="NCBIfam" id="TIGR02167">
    <property type="entry name" value="Liste_lipo_26"/>
    <property type="match status" value="7"/>
</dbReference>
<dbReference type="Proteomes" id="UP001321804">
    <property type="component" value="Chromosome"/>
</dbReference>
<evidence type="ECO:0000256" key="1">
    <source>
        <dbReference type="SAM" id="Phobius"/>
    </source>
</evidence>
<sequence length="1208" mass="133401">MRKFVKKISFFDFVSLYNDEKNQNVANEVNGSVSRGGRLANPLKFIFAHHRRIGLMTVMMIAVFLCVLTGVKRVDAFVGTPLPQSPMVSTDLTTQLDGKYAFSPVVSSQTRVITTSINNCTIKLYEPSLNVPNMPADISKVYVMWPTAGSNGNMQAKFTYTNVGFDNLGRSIDVVTTVTTTNSNKYALVLPIGAVTTSNVIPGQMSAQAKLNFVLHGTNTPATVSGGHLTFGPINSAKIVSLNTDNFTKIYTRSDTIIQYAPGSGGLTDFSSDVWKIDETARLTAIFENKSEFQYGFTTKPYELAYIGSGFLLGSIVNIAMPNPNKAGNDESLDPLIDASAQTLPLNNELLTENKKEESFLTPRINPNLATVQPGQVRTLYSVTQILTYPQSTADYLTRYQIDDNLNPAWKVNPTDIMVTDEDNNNVTAKFNISIDTLNHLIIAAKPTELSKADFYGTAGHIFTFLIKGSVDRSKITTWQPQLQPTADPQNFYLGYPNTATFTYQVGTNPVTTGSTNTVTNKILVYKPTVTTDQPSYNGDHATITGKVNNRYTGTAANPAYLDFYITYKSNTGLTKTVPWNLKNPTTLVQNRLITNTAGVDQAWTAQLPSDMGYGNLSSYNQTVTVTVKDQEGMSSQATFIVGSWWNFNAATNVLTIYPHELNFDKDHVNFTSSEGKPTSDWPWYQKDSQIVKTVISPGVTAKDSLFGLFNKMSAMTAIEGLTQLDTSEVINMNSMFSSCSSLPVLDVTHFNTIKVTDMSSMFSYCSQLTNLDVTHFNTSNVDNMAAMFKECNNLTSLDVTKFDTSKVLNMSAMFMSCKKLTSLDVTQFNTSQVTDMTSMFFECTSLPTINLNNFTTNSVLDMSSMFGFCTGLTSLDLRSFNTTNVTRMLGMFQLCRSLTDLKIDQAKFKTINVTTMENMFNGCAAITKLDVGGFNTEKVNNFNSMFSGCSKLKTLDLKNFNTKRVYSDYRKAMLANTPKLWKITFGPNFILEDYVEGNKLKDPTVGGDDGKIYDDDIPNRVFYVTNPQWREVGTGSAHEPKGNALNVTQMMNESAVRNDTRTYVWDQLGTQTLEAEAGNIDLGTHAGYLSNQEYKSTAQNLKMTDNRNSEVNKQWHIEAAVTKAFALATNSTKKISGDPLYYHDTTSGTTTHLTATGQAIYSGTRSDNQPDTKIYPWTLSFKASPSDIPSAGRYNATVTFTLVNDTP</sequence>
<feature type="transmembrane region" description="Helical" evidence="1">
    <location>
        <begin position="53"/>
        <end position="71"/>
    </location>
</feature>
<keyword evidence="1" id="KW-1133">Transmembrane helix</keyword>
<evidence type="ECO:0000313" key="3">
    <source>
        <dbReference type="Proteomes" id="UP001321804"/>
    </source>
</evidence>
<organism evidence="2 3">
    <name type="scientific">Xylocopilactobacillus apis</name>
    <dbReference type="NCBI Taxonomy" id="2932183"/>
    <lineage>
        <taxon>Bacteria</taxon>
        <taxon>Bacillati</taxon>
        <taxon>Bacillota</taxon>
        <taxon>Bacilli</taxon>
        <taxon>Lactobacillales</taxon>
        <taxon>Lactobacillaceae</taxon>
        <taxon>Xylocopilactobacillus</taxon>
    </lineage>
</organism>
<protein>
    <recommendedName>
        <fullName evidence="4">Surface protein</fullName>
    </recommendedName>
</protein>
<dbReference type="PANTHER" id="PTHR13318">
    <property type="entry name" value="PARTNER OF PAIRED, ISOFORM B-RELATED"/>
    <property type="match status" value="1"/>
</dbReference>
<evidence type="ECO:0000313" key="2">
    <source>
        <dbReference type="EMBL" id="BDR56131.1"/>
    </source>
</evidence>
<evidence type="ECO:0008006" key="4">
    <source>
        <dbReference type="Google" id="ProtNLM"/>
    </source>
</evidence>
<proteinExistence type="predicted"/>
<dbReference type="RefSeq" id="WP_317697995.1">
    <property type="nucleotide sequence ID" value="NZ_AP026801.1"/>
</dbReference>
<dbReference type="KEGG" id="xak:KIMC2_06930"/>
<dbReference type="EMBL" id="AP026801">
    <property type="protein sequence ID" value="BDR56131.1"/>
    <property type="molecule type" value="Genomic_DNA"/>
</dbReference>
<dbReference type="SUPFAM" id="SSF52058">
    <property type="entry name" value="L domain-like"/>
    <property type="match status" value="1"/>
</dbReference>
<dbReference type="InterPro" id="IPR032675">
    <property type="entry name" value="LRR_dom_sf"/>
</dbReference>
<dbReference type="Pfam" id="PF03382">
    <property type="entry name" value="DUF285"/>
    <property type="match status" value="2"/>
</dbReference>
<dbReference type="GO" id="GO:0019005">
    <property type="term" value="C:SCF ubiquitin ligase complex"/>
    <property type="evidence" value="ECO:0007669"/>
    <property type="project" value="TreeGrafter"/>
</dbReference>
<keyword evidence="3" id="KW-1185">Reference proteome</keyword>
<dbReference type="InterPro" id="IPR005046">
    <property type="entry name" value="DUF285"/>
</dbReference>
<name>A0AAU9DDA4_9LACO</name>